<dbReference type="PANTHER" id="PTHR12271">
    <property type="entry name" value="POLY A POLYMERASE CID PAP -RELATED"/>
    <property type="match status" value="1"/>
</dbReference>
<dbReference type="OrthoDB" id="2274644at2759"/>
<feature type="compositionally biased region" description="Polar residues" evidence="1">
    <location>
        <begin position="378"/>
        <end position="390"/>
    </location>
</feature>
<dbReference type="Gene3D" id="3.30.460.10">
    <property type="entry name" value="Beta Polymerase, domain 2"/>
    <property type="match status" value="1"/>
</dbReference>
<dbReference type="GO" id="GO:0050265">
    <property type="term" value="F:RNA uridylyltransferase activity"/>
    <property type="evidence" value="ECO:0000318"/>
    <property type="project" value="GO_Central"/>
</dbReference>
<gene>
    <name evidence="3" type="ORF">SORBI_3003G354232</name>
</gene>
<feature type="domain" description="Poly(A) RNA polymerase mitochondrial-like central palm" evidence="2">
    <location>
        <begin position="13"/>
        <end position="150"/>
    </location>
</feature>
<feature type="region of interest" description="Disordered" evidence="1">
    <location>
        <begin position="377"/>
        <end position="396"/>
    </location>
</feature>
<feature type="compositionally biased region" description="Polar residues" evidence="1">
    <location>
        <begin position="443"/>
        <end position="462"/>
    </location>
</feature>
<name>A0A1W0W0E0_SORBI</name>
<reference evidence="4" key="3">
    <citation type="journal article" date="2018" name="Plant J.">
        <title>The Sorghum bicolor reference genome: improved assembly, gene annotations, a transcriptome atlas, and signatures of genome organization.</title>
        <authorList>
            <person name="McCormick R.F."/>
            <person name="Truong S.K."/>
            <person name="Sreedasyam A."/>
            <person name="Jenkins J."/>
            <person name="Shu S."/>
            <person name="Sims D."/>
            <person name="Kennedy M."/>
            <person name="Amirebrahimi M."/>
            <person name="Weers B.D."/>
            <person name="McKinley B."/>
            <person name="Mattison A."/>
            <person name="Morishige D.T."/>
            <person name="Grimwood J."/>
            <person name="Schmutz J."/>
            <person name="Mullet J.E."/>
        </authorList>
    </citation>
    <scope>NUCLEOTIDE SEQUENCE [LARGE SCALE GENOMIC DNA]</scope>
    <source>
        <strain evidence="4">cv. BTx623</strain>
    </source>
</reference>
<dbReference type="InParanoid" id="A0A1W0W0E0"/>
<dbReference type="SUPFAM" id="SSF81301">
    <property type="entry name" value="Nucleotidyltransferase"/>
    <property type="match status" value="1"/>
</dbReference>
<evidence type="ECO:0000313" key="4">
    <source>
        <dbReference type="Proteomes" id="UP000000768"/>
    </source>
</evidence>
<dbReference type="ExpressionAtlas" id="A0A1W0W0E0">
    <property type="expression patterns" value="baseline and differential"/>
</dbReference>
<dbReference type="SUPFAM" id="SSF81631">
    <property type="entry name" value="PAP/OAS1 substrate-binding domain"/>
    <property type="match status" value="1"/>
</dbReference>
<dbReference type="Pfam" id="PF22600">
    <property type="entry name" value="MTPAP-like_central"/>
    <property type="match status" value="1"/>
</dbReference>
<sequence>MIEYVLNYDLLKACIEDILSTINPVEDDKRKRLSAIQELADSIYSVGPLRGAAVKPFGSFLSNLYAKSGDLDVSVDLRNGSRLPISKKKKQNALRELMKALQMRGVARCMEFIPTARVPILKYMSNHFGISCDVSVNNYPGQIKSRILYWIGTIDERFGDMVLLVKEWAKARNINDPKNGTLNSYSLCLLVIFHFQTCEPAILPPLKDVFDVKAAEELVLYDENNVDALCLANIERFLRQNAGHKNQSSLSHVLESFFHKFFSIQKLSNKVVSTYTGRLEKIQDNTSWMAKSYSLFVEDPFERPDNASRAVRAEELKRIEWAFNHVNYNFTARALNRDELLSLLCTPPVQSIIAKRPPNCQSTVAARLYDDQHHLQARGSTGSISSSQGHATGRQMAHTDQYLKQPQPYNAERMKAGQYQSINRPQVNTTGLEIAVPVQYHSHTTSLQRAGRRTVSQYQNQQRRMEYSPYQRSGTTRYDPAGRRWSHNGSTWDSASQASTSNTSWQR</sequence>
<dbReference type="PANTHER" id="PTHR12271:SF123">
    <property type="entry name" value="PROTEIN HESO1"/>
    <property type="match status" value="1"/>
</dbReference>
<dbReference type="InterPro" id="IPR043519">
    <property type="entry name" value="NT_sf"/>
</dbReference>
<reference evidence="3" key="2">
    <citation type="submission" date="2017-02" db="EMBL/GenBank/DDBJ databases">
        <title>WGS assembly of Sorghum bicolor.</title>
        <authorList>
            <person name="Paterson A."/>
            <person name="Mullet J."/>
            <person name="Bowers J."/>
            <person name="Bruggmann R."/>
            <person name="Dubchak I."/>
            <person name="Grimwood J."/>
            <person name="Gundlach H."/>
            <person name="Haberer G."/>
            <person name="Hellsten U."/>
            <person name="Mitros T."/>
            <person name="Poliakov A."/>
            <person name="Schmutz J."/>
            <person name="Spannagl M."/>
            <person name="Tang H."/>
            <person name="Wang X."/>
            <person name="Wicker T."/>
            <person name="Bharti A."/>
            <person name="Chapman J."/>
            <person name="Feltus F."/>
            <person name="Gowik U."/>
            <person name="Grigoriev I."/>
            <person name="Lyons E."/>
            <person name="Maher C."/>
            <person name="Martis M."/>
            <person name="Narechania A."/>
            <person name="Otillar R."/>
            <person name="Penning B."/>
            <person name="Salamov A."/>
            <person name="Wang Y."/>
            <person name="Zhang L."/>
            <person name="Carpita N."/>
            <person name="Freeling M."/>
            <person name="Gingle A."/>
            <person name="Hash C."/>
            <person name="Keller B."/>
            <person name="Klein P."/>
            <person name="Kresovich S."/>
            <person name="Mccann M."/>
            <person name="Ming R."/>
            <person name="Peterson D."/>
            <person name="Rahman M."/>
            <person name="Ware D."/>
            <person name="Westhoff P."/>
            <person name="Mayer K."/>
            <person name="Messing J."/>
            <person name="Sims D."/>
            <person name="Jenkins J."/>
            <person name="Shu S."/>
            <person name="Rokhsar D."/>
        </authorList>
    </citation>
    <scope>NUCLEOTIDE SEQUENCE</scope>
</reference>
<dbReference type="CDD" id="cd05402">
    <property type="entry name" value="NT_PAP_TUTase"/>
    <property type="match status" value="1"/>
</dbReference>
<dbReference type="GO" id="GO:0031123">
    <property type="term" value="P:RNA 3'-end processing"/>
    <property type="evidence" value="ECO:0000318"/>
    <property type="project" value="GO_Central"/>
</dbReference>
<dbReference type="Proteomes" id="UP000000768">
    <property type="component" value="Chromosome 3"/>
</dbReference>
<accession>A0A1W0W0E0</accession>
<dbReference type="EMBL" id="CM000762">
    <property type="protein sequence ID" value="OQU87850.1"/>
    <property type="molecule type" value="Genomic_DNA"/>
</dbReference>
<dbReference type="Gramene" id="OQU87850">
    <property type="protein sequence ID" value="OQU87850"/>
    <property type="gene ID" value="SORBI_3003G354232"/>
</dbReference>
<reference evidence="3 4" key="1">
    <citation type="journal article" date="2009" name="Nature">
        <title>The Sorghum bicolor genome and the diversification of grasses.</title>
        <authorList>
            <person name="Paterson A.H."/>
            <person name="Bowers J.E."/>
            <person name="Bruggmann R."/>
            <person name="Dubchak I."/>
            <person name="Grimwood J."/>
            <person name="Gundlach H."/>
            <person name="Haberer G."/>
            <person name="Hellsten U."/>
            <person name="Mitros T."/>
            <person name="Poliakov A."/>
            <person name="Schmutz J."/>
            <person name="Spannagl M."/>
            <person name="Tang H."/>
            <person name="Wang X."/>
            <person name="Wicker T."/>
            <person name="Bharti A.K."/>
            <person name="Chapman J."/>
            <person name="Feltus F.A."/>
            <person name="Gowik U."/>
            <person name="Grigoriev I.V."/>
            <person name="Lyons E."/>
            <person name="Maher C.A."/>
            <person name="Martis M."/>
            <person name="Narechania A."/>
            <person name="Otillar R.P."/>
            <person name="Penning B.W."/>
            <person name="Salamov A.A."/>
            <person name="Wang Y."/>
            <person name="Zhang L."/>
            <person name="Carpita N.C."/>
            <person name="Freeling M."/>
            <person name="Gingle A.R."/>
            <person name="Hash C.T."/>
            <person name="Keller B."/>
            <person name="Klein P."/>
            <person name="Kresovich S."/>
            <person name="McCann M.C."/>
            <person name="Ming R."/>
            <person name="Peterson D.G."/>
            <person name="Mehboob-ur-Rahman"/>
            <person name="Ware D."/>
            <person name="Westhoff P."/>
            <person name="Mayer K.F."/>
            <person name="Messing J."/>
            <person name="Rokhsar D.S."/>
        </authorList>
    </citation>
    <scope>NUCLEOTIDE SEQUENCE [LARGE SCALE GENOMIC DNA]</scope>
    <source>
        <strain evidence="4">cv. BTx623</strain>
    </source>
</reference>
<dbReference type="InterPro" id="IPR054708">
    <property type="entry name" value="MTPAP-like_central"/>
</dbReference>
<feature type="region of interest" description="Disordered" evidence="1">
    <location>
        <begin position="443"/>
        <end position="507"/>
    </location>
</feature>
<proteinExistence type="predicted"/>
<dbReference type="AlphaFoldDB" id="A0A1W0W0E0"/>
<dbReference type="Gene3D" id="1.10.1410.10">
    <property type="match status" value="1"/>
</dbReference>
<dbReference type="OMA" id="DWDTRIT"/>
<dbReference type="Gramene" id="OQU87849">
    <property type="protein sequence ID" value="OQU87849"/>
    <property type="gene ID" value="SORBI_3003G354232"/>
</dbReference>
<keyword evidence="4" id="KW-1185">Reference proteome</keyword>
<protein>
    <recommendedName>
        <fullName evidence="2">Poly(A) RNA polymerase mitochondrial-like central palm domain-containing protein</fullName>
    </recommendedName>
</protein>
<evidence type="ECO:0000256" key="1">
    <source>
        <dbReference type="SAM" id="MobiDB-lite"/>
    </source>
</evidence>
<feature type="compositionally biased region" description="Polar residues" evidence="1">
    <location>
        <begin position="487"/>
        <end position="507"/>
    </location>
</feature>
<evidence type="ECO:0000259" key="2">
    <source>
        <dbReference type="Pfam" id="PF22600"/>
    </source>
</evidence>
<dbReference type="EMBL" id="CM000762">
    <property type="protein sequence ID" value="OQU87849.1"/>
    <property type="molecule type" value="Genomic_DNA"/>
</dbReference>
<dbReference type="STRING" id="4558.A0A1W0W0E0"/>
<evidence type="ECO:0000313" key="3">
    <source>
        <dbReference type="EMBL" id="OQU87850.1"/>
    </source>
</evidence>
<organism evidence="3 4">
    <name type="scientific">Sorghum bicolor</name>
    <name type="common">Sorghum</name>
    <name type="synonym">Sorghum vulgare</name>
    <dbReference type="NCBI Taxonomy" id="4558"/>
    <lineage>
        <taxon>Eukaryota</taxon>
        <taxon>Viridiplantae</taxon>
        <taxon>Streptophyta</taxon>
        <taxon>Embryophyta</taxon>
        <taxon>Tracheophyta</taxon>
        <taxon>Spermatophyta</taxon>
        <taxon>Magnoliopsida</taxon>
        <taxon>Liliopsida</taxon>
        <taxon>Poales</taxon>
        <taxon>Poaceae</taxon>
        <taxon>PACMAD clade</taxon>
        <taxon>Panicoideae</taxon>
        <taxon>Andropogonodae</taxon>
        <taxon>Andropogoneae</taxon>
        <taxon>Sorghinae</taxon>
        <taxon>Sorghum</taxon>
    </lineage>
</organism>